<feature type="region of interest" description="Disordered" evidence="1">
    <location>
        <begin position="2188"/>
        <end position="2209"/>
    </location>
</feature>
<feature type="compositionally biased region" description="Basic and acidic residues" evidence="1">
    <location>
        <begin position="1715"/>
        <end position="1732"/>
    </location>
</feature>
<feature type="compositionally biased region" description="Basic and acidic residues" evidence="1">
    <location>
        <begin position="932"/>
        <end position="944"/>
    </location>
</feature>
<dbReference type="PANTHER" id="PTHR24216">
    <property type="entry name" value="PAXILLIN-RELATED"/>
    <property type="match status" value="1"/>
</dbReference>
<feature type="compositionally biased region" description="Polar residues" evidence="1">
    <location>
        <begin position="2392"/>
        <end position="2404"/>
    </location>
</feature>
<feature type="region of interest" description="Disordered" evidence="1">
    <location>
        <begin position="2995"/>
        <end position="3027"/>
    </location>
</feature>
<sequence length="3927" mass="417401">MDIMEAKWQMIAEVVLLMAQIAFLLALSFFTGGVSASQILLARLRSRLRILLIMSQLLQRFHVLPSLSEAFQEAFTTFAVRLAMMNFAPDGRRPDGIDWNDILKSAAFGAAAGAFTSIFDNWARNIVKSFDNDFLKHGPDLGFKDPPNLQNKVALWDGGPRPPRGPDPELGPDVRPDPKFGTDVRPDPKLGPDGAGPSANGSGAERKSPLTFRDDPLSFRNNSDLWRNNQLIRDNADRPGALAVHYGLKGATDFVAAGAGEALAEYVIKGAFDGKWSFSWSTFVGAGVSSQVESTLSDTALNSGAELRHTIDKLRHQPPPTVSRGDSGPTRQEPTDGSPLTNAPDGSSPDTQIVGGGSPLARPPVHSAYPPGSDEVPSLSSPGTVTPLESDLWQQVHQGPAEVRERALRELTDIRGSQPPSSAEIEIRDTLHSSLSGRPEIRLVPIGTSPTTRTDADWISHLLDSLGTPVTVAPAIENTPITQSTPIGDSVPLTGNHPVTRSTPALDNTPLTDNHPVTGSTPAPDNTPLTDNHPVTGSTPAPDNTPLTRSPTPLTASFPPGDSTQPTAGTPTSPAGNTTDHPEGTTEPVTAQPPDTTRTSHTTPTQPHTDTPSTPRDTSDVPAGSPHTPPAGVTTDPPRTGTHTISGREATPSAQNPPPTPASPLTIVVSDMPPSVEGTPEAAELLDKAGTDRAVVLGPAITPDGAGRPVRAAVELTRDAPGAPVKVRPLSGPLSVVSPDTGDTDVATTDLGTASPGSEDTTRGSADTAFPDADVLLPLADALGAPPAPETRPAIQSTGTHHGDPPAPPATPPKTPFVTTPPVHDGGTAPVSPPAGEPSSLKHLTLSQPWDEPATDLYLESGHGTDDTTGVSAPGNNSAGSDGAGSTGERSSADRPGPETDSTPATPVPTVPSGPLTKPSVTSTSGRITVRPAERNSTVDDKKGGPAQPPGDPVVTALDGHTVPIAQLRLWAADTASSPPSGAVNALIISQSPAEDGTPQNAKRRELLGTSTFRHVRITSASGSPASQKAVFTGPPTALPGLDTELGAQYAVTHGTSRWAGLGSTDPAYPTVTVSGVQLGKVIQHLGVDRPLVLYSCEAGQQPQVAGLPLAQHVSNQTGQSVWAPTSKVGTARDADGNTVAVLVDGQDGPGQWRLFTPEPSGADLDRLARDIGLHVGPEPVDPFVRARTLQQVRTLREVLGPDAEKRPEHLDLLAGLAFVDSRRWFSPHTAARYGDGRMTPDLLRRMVVDRKGATAADATSVPSAGPTVEEYKEFLRAAAELRSTAGPETTLDGLVPPPPPPPVLPPNTLVSPEEVRDLTYAPSVQITWSLSHTPLPLSELALSPEDTAELARRKGLAPAMSPPENLAGDPAPPGTSTTVPVTVHTVHADGSIFRRWDTPGDGNCLFRALLDSARSQDIPPAWAARDIAGLRRLLRDRLDDSELAAVADEALPDPVLAVVDDLRLRALTGAQDPSERQRITDDWNRVAEAVVNDGDPGEWKRILRDSSYPELAAVAPTPTDARQLGTRGLLTASAELPGLWSSPFADLLPQGLAHTLDLDVRIVAPDQQSPGNTHVLALNPGGRGGTLYLDYNGIDHYSALAPLPHQAPATGPDPAASGPEPGDPFGDWLRDMADAPSLYAPEPGDLFRDWLRDMADAPSLYGPEPDAPVPTETQLERNRPAQLLTGPDVQPPGPAPRTVTFEDGSRLPTVLLHPDADPDDGRPDDAAHETRPAGLFAGPGVLTLRSPEQVAQEILKQVPENLRDRFDKAELLGLLTDQPSAFTAPRGARFVGREKSGTGLEMTVEAVPYHRWEPISDVKDGTVRVDTMHRGQSGIEGARSVGTGRRIAAALGMGTPLNWLLKISVSLGWSRRTDYNQSTQGYHQSEYRGVDGSRLYLDDVYYRVRVDRVTRAPQTTGQDTSPGAPSPGPDWVRSQVHSEGFAMRHGLSWRLPTDLTVPFAGPRRAPKKLTFPAGEEPRLTETAGLHLTDPPEELALAISGARPGSSAHHTLVDYVRPQRLLSLFGRFSAPVSGPELTRGHRQRPLGHLVIERSIPHRATLVTESVTSELREITQTTYQNQRAHVRETRLGLQTTSGPGGTVVGPETDVRIQGGPLIRGDFGTGRSHHLGSEAARKITGRVRNHPIALYRVERTLMVRKAGEPSSAARPLRVVSLDWISTQDARRLAGWDGRIPGQTGPDPAAEPPVPWYLTRNDPIHLGSQVRVEGFRAVRRHNPAPNETSAPDGSQDPALNQQSRNQAQNHDQNGQTGPQDPLRVFADAVLDTLHRVYPSLFVPPLMLRHPRLARFWYGDGRMRTALYNDRQVREALNHPTLKQSLDVLTTTGVPVSVTEDGKVRRGHYVLILRARLTDRQFETTLSERSLRNALVGTEVSGQGQHTSSTLSGGVEAGISPRDHNKVPGTGLLRQAGGVAVGARWGRTRQKATRNTLAVVNDHLSYHNGADLYSYEVRLSASVEGHRRPRRFPRFASVGLLGAGVFVSRIEESALFDEEGETVCRVDLAVPSAHGSSRHAPTDQQAGEPARTPEPEQLSPTEADQLIDGTGPPVDDSADRQLTRRVLSAPHVVAGVEGGPQRQQLMQDTADRASGTSWHVGMPGAPSHTALRRAVADLSIAAQLGQYLGPFGSRISGLVGAGPLQTHYLRGAIRGELRNLRVKSDPKPAALEATLGNEHRLQSTKSTASRVTAGVLGADRPLQQAAQGGVAVIGSYTAGLQYNWGKTTTVSRNITPGRNTTLTFSGRMYLVVADVVETISVRDRWTAVLGTVGTRAGATLGAAAGRLSERLGRVLTPRGAAAALHRLRDAVMFQLPMQDAIESGLAPDGMGSTTPRNLGGGYRVPAFLRSRRFATHSSGQLDASGAARALTDRLQKFHVPSADREQILQRLSPDFLRANLHELTTDGMPLPVRLRVWNSPHHLPVGGSPAEVRFKLTPVTTTVERLRTGIELEDYRNSVRDDAEVSSRDRSGELTAAVGARTADSGPLAANPSLQSTAAEQASSTRTRTTGSTAMPNVATTQTHAEIVTGYTLTVTMTDRTGEPLIDEVTVPVGSLNEFVPAGLLTPDGNGHYGKLTEQDIGEPERAVRMLTASQARPEGIAEWRASSSSDHHSGDTATPADPDILPFDDRTGSGILAVDILGAPNVQDALTLATARADGFGDSDLGKRHVNDALAERVRMARLTPLTALGTTPAQTQQEATTQIGLTAGFRQALSANGSPLPTQTSARLLGQSHTADSRLYAKMHRRGARLLAVENKPRMEAMQRQKISNTLTAGTTDNVEGTVGTAPLVSTGNAGLLNPGGTVPVGGANDGTPSTGTTSTTLGTHVKVATDRTMLFALPVSWLAVADVDHHITDGRPLHALGKPKRGPRAVEAETTALVWLREDMARDYGLLDDTTFPNDVVTAWDSLANAVGDLAKAERSYYDARARAREAWLDMSAEERAALGDDHPDRATVLPQAIAQSPAVATWQAAREDVRRWQRRTDAAAQDHHRLHLYASRLTAHHQNPVSVRPPNQPQTYTEPDWRSEAPEPYTVTNGTGSDPRTLTSPDGATVREVHAVPHDGASFFHALLAVAQDRGRLPHLLGTDLAERFTSTPGDPEVTAEAVDTARRRLAWALGEDGNEDLLDALALDVSDAFTQSELDAAGVQLTPAQQAEFNELGRLPQTFWATPAQRVALATAALSRPFASEPQQDGAERPDGEPAPPDRRPGAHGGADLLPALAARVLGTPLTVVTEHGHEQVFLPRGFDPAAVSPAHDPVLFATEDFFHAALPPGTPAPVTTPLPDPTFETSAPDTKPADTSTTPPAPEQRSGAPKQQPEEERSAEPPVGRSRVSPPGTHPSDSGHEAPVPMSTRTRAPETQLVSSLDTAPPVLPVPHDPRSPAEAPSTPPSDSDVPGLPDEEEAYELSTLGAAT</sequence>
<evidence type="ECO:0008006" key="4">
    <source>
        <dbReference type="Google" id="ProtNLM"/>
    </source>
</evidence>
<dbReference type="PANTHER" id="PTHR24216:SF65">
    <property type="entry name" value="PAXILLIN-LIKE PROTEIN 1"/>
    <property type="match status" value="1"/>
</dbReference>
<evidence type="ECO:0000256" key="1">
    <source>
        <dbReference type="SAM" id="MobiDB-lite"/>
    </source>
</evidence>
<feature type="compositionally biased region" description="Low complexity" evidence="1">
    <location>
        <begin position="3015"/>
        <end position="3025"/>
    </location>
</feature>
<feature type="compositionally biased region" description="Basic and acidic residues" evidence="1">
    <location>
        <begin position="204"/>
        <end position="216"/>
    </location>
</feature>
<feature type="compositionally biased region" description="Polar residues" evidence="1">
    <location>
        <begin position="3004"/>
        <end position="3014"/>
    </location>
</feature>
<feature type="region of interest" description="Disordered" evidence="1">
    <location>
        <begin position="3699"/>
        <end position="3728"/>
    </location>
</feature>
<dbReference type="CDD" id="cd22744">
    <property type="entry name" value="OTU"/>
    <property type="match status" value="1"/>
</dbReference>
<feature type="compositionally biased region" description="Polar residues" evidence="1">
    <location>
        <begin position="3546"/>
        <end position="3559"/>
    </location>
</feature>
<dbReference type="eggNOG" id="COG1196">
    <property type="taxonomic scope" value="Bacteria"/>
</dbReference>
<dbReference type="EMBL" id="JFCB01000039">
    <property type="protein sequence ID" value="KES03577.1"/>
    <property type="molecule type" value="Genomic_DNA"/>
</dbReference>
<evidence type="ECO:0000313" key="3">
    <source>
        <dbReference type="Proteomes" id="UP000028341"/>
    </source>
</evidence>
<feature type="region of interest" description="Disordered" evidence="1">
    <location>
        <begin position="3785"/>
        <end position="3927"/>
    </location>
</feature>
<feature type="compositionally biased region" description="Polar residues" evidence="1">
    <location>
        <begin position="338"/>
        <end position="351"/>
    </location>
</feature>
<feature type="region of interest" description="Disordered" evidence="1">
    <location>
        <begin position="2234"/>
        <end position="2274"/>
    </location>
</feature>
<feature type="region of interest" description="Disordered" evidence="1">
    <location>
        <begin position="480"/>
        <end position="678"/>
    </location>
</feature>
<protein>
    <recommendedName>
        <fullName evidence="4">OTU domain-containing protein</fullName>
    </recommendedName>
</protein>
<feature type="non-terminal residue" evidence="2">
    <location>
        <position position="3927"/>
    </location>
</feature>
<keyword evidence="3" id="KW-1185">Reference proteome</keyword>
<dbReference type="STRING" id="55952.BU52_29915"/>
<feature type="region of interest" description="Disordered" evidence="1">
    <location>
        <begin position="2525"/>
        <end position="2570"/>
    </location>
</feature>
<feature type="region of interest" description="Disordered" evidence="1">
    <location>
        <begin position="1603"/>
        <end position="1626"/>
    </location>
</feature>
<feature type="region of interest" description="Disordered" evidence="1">
    <location>
        <begin position="141"/>
        <end position="216"/>
    </location>
</feature>
<feature type="region of interest" description="Disordered" evidence="1">
    <location>
        <begin position="1910"/>
        <end position="1934"/>
    </location>
</feature>
<organism evidence="2 3">
    <name type="scientific">Streptomyces toyocaensis</name>
    <dbReference type="NCBI Taxonomy" id="55952"/>
    <lineage>
        <taxon>Bacteria</taxon>
        <taxon>Bacillati</taxon>
        <taxon>Actinomycetota</taxon>
        <taxon>Actinomycetes</taxon>
        <taxon>Kitasatosporales</taxon>
        <taxon>Streptomycetaceae</taxon>
        <taxon>Streptomyces</taxon>
    </lineage>
</organism>
<accession>A0A081XJ54</accession>
<feature type="compositionally biased region" description="Polar residues" evidence="1">
    <location>
        <begin position="3801"/>
        <end position="3816"/>
    </location>
</feature>
<gene>
    <name evidence="2" type="ORF">BU52_29915</name>
</gene>
<feature type="compositionally biased region" description="Basic and acidic residues" evidence="1">
    <location>
        <begin position="3707"/>
        <end position="3722"/>
    </location>
</feature>
<feature type="region of interest" description="Disordered" evidence="1">
    <location>
        <begin position="3115"/>
        <end position="3136"/>
    </location>
</feature>
<feature type="compositionally biased region" description="Polar residues" evidence="1">
    <location>
        <begin position="746"/>
        <end position="765"/>
    </location>
</feature>
<feature type="compositionally biased region" description="Polar residues" evidence="1">
    <location>
        <begin position="2238"/>
        <end position="2271"/>
    </location>
</feature>
<feature type="region of interest" description="Disordered" evidence="1">
    <location>
        <begin position="3513"/>
        <end position="3559"/>
    </location>
</feature>
<comment type="caution">
    <text evidence="2">The sequence shown here is derived from an EMBL/GenBank/DDBJ whole genome shotgun (WGS) entry which is preliminary data.</text>
</comment>
<feature type="compositionally biased region" description="Low complexity" evidence="1">
    <location>
        <begin position="872"/>
        <end position="881"/>
    </location>
</feature>
<feature type="compositionally biased region" description="Pro residues" evidence="1">
    <location>
        <begin position="805"/>
        <end position="815"/>
    </location>
</feature>
<feature type="region of interest" description="Disordered" evidence="1">
    <location>
        <begin position="2391"/>
        <end position="2411"/>
    </location>
</feature>
<feature type="compositionally biased region" description="Polar residues" evidence="1">
    <location>
        <begin position="1913"/>
        <end position="1924"/>
    </location>
</feature>
<feature type="region of interest" description="Disordered" evidence="1">
    <location>
        <begin position="782"/>
        <end position="955"/>
    </location>
</feature>
<evidence type="ECO:0000313" key="2">
    <source>
        <dbReference type="EMBL" id="KES03577.1"/>
    </source>
</evidence>
<feature type="region of interest" description="Disordered" evidence="1">
    <location>
        <begin position="310"/>
        <end position="387"/>
    </location>
</feature>
<feature type="compositionally biased region" description="Polar residues" evidence="1">
    <location>
        <begin position="497"/>
        <end position="555"/>
    </location>
</feature>
<feature type="compositionally biased region" description="Pro residues" evidence="1">
    <location>
        <begin position="3786"/>
        <end position="3798"/>
    </location>
</feature>
<feature type="region of interest" description="Disordered" evidence="1">
    <location>
        <begin position="1684"/>
        <end position="1740"/>
    </location>
</feature>
<feature type="region of interest" description="Disordered" evidence="1">
    <location>
        <begin position="724"/>
        <end position="769"/>
    </location>
</feature>
<feature type="compositionally biased region" description="Polar residues" evidence="1">
    <location>
        <begin position="562"/>
        <end position="579"/>
    </location>
</feature>
<feature type="compositionally biased region" description="Basic and acidic residues" evidence="1">
    <location>
        <begin position="164"/>
        <end position="190"/>
    </location>
</feature>
<dbReference type="Proteomes" id="UP000028341">
    <property type="component" value="Unassembled WGS sequence"/>
</dbReference>
<reference evidence="2 3" key="1">
    <citation type="submission" date="2014-02" db="EMBL/GenBank/DDBJ databases">
        <title>The genome announcement of Streptomyces toyocaensis NRRL15009.</title>
        <authorList>
            <person name="Hong H.-J."/>
            <person name="Kwun M.J."/>
        </authorList>
    </citation>
    <scope>NUCLEOTIDE SEQUENCE [LARGE SCALE GENOMIC DNA]</scope>
    <source>
        <strain evidence="2 3">NRRL 15009</strain>
    </source>
</reference>
<feature type="compositionally biased region" description="Low complexity" evidence="1">
    <location>
        <begin position="592"/>
        <end position="622"/>
    </location>
</feature>
<name>A0A081XJ54_STRTO</name>
<proteinExistence type="predicted"/>